<feature type="region of interest" description="Disordered" evidence="1">
    <location>
        <begin position="1"/>
        <end position="22"/>
    </location>
</feature>
<dbReference type="RefSeq" id="WP_146986626.1">
    <property type="nucleotide sequence ID" value="NZ_VITY01000005.1"/>
</dbReference>
<evidence type="ECO:0000313" key="3">
    <source>
        <dbReference type="Proteomes" id="UP000321304"/>
    </source>
</evidence>
<gene>
    <name evidence="2" type="ORF">FBZ93_1057</name>
</gene>
<proteinExistence type="predicted"/>
<feature type="compositionally biased region" description="Polar residues" evidence="1">
    <location>
        <begin position="1"/>
        <end position="13"/>
    </location>
</feature>
<evidence type="ECO:0000313" key="2">
    <source>
        <dbReference type="EMBL" id="TWC00215.1"/>
    </source>
</evidence>
<name>A0A560M0D6_9BRAD</name>
<evidence type="ECO:0000256" key="1">
    <source>
        <dbReference type="SAM" id="MobiDB-lite"/>
    </source>
</evidence>
<organism evidence="2 3">
    <name type="scientific">Bradyrhizobium macuxiense</name>
    <dbReference type="NCBI Taxonomy" id="1755647"/>
    <lineage>
        <taxon>Bacteria</taxon>
        <taxon>Pseudomonadati</taxon>
        <taxon>Pseudomonadota</taxon>
        <taxon>Alphaproteobacteria</taxon>
        <taxon>Hyphomicrobiales</taxon>
        <taxon>Nitrobacteraceae</taxon>
        <taxon>Bradyrhizobium</taxon>
    </lineage>
</organism>
<dbReference type="Proteomes" id="UP000321304">
    <property type="component" value="Unassembled WGS sequence"/>
</dbReference>
<dbReference type="AlphaFoldDB" id="A0A560M0D6"/>
<dbReference type="EMBL" id="VITY01000005">
    <property type="protein sequence ID" value="TWC00215.1"/>
    <property type="molecule type" value="Genomic_DNA"/>
</dbReference>
<comment type="caution">
    <text evidence="2">The sequence shown here is derived from an EMBL/GenBank/DDBJ whole genome shotgun (WGS) entry which is preliminary data.</text>
</comment>
<protein>
    <submittedName>
        <fullName evidence="2">Uncharacterized protein</fullName>
    </submittedName>
</protein>
<keyword evidence="3" id="KW-1185">Reference proteome</keyword>
<reference evidence="2 3" key="1">
    <citation type="submission" date="2019-06" db="EMBL/GenBank/DDBJ databases">
        <title>Genomic Encyclopedia of Type Strains, Phase IV (KMG-V): Genome sequencing to study the core and pangenomes of soil and plant-associated prokaryotes.</title>
        <authorList>
            <person name="Whitman W."/>
        </authorList>
    </citation>
    <scope>NUCLEOTIDE SEQUENCE [LARGE SCALE GENOMIC DNA]</scope>
    <source>
        <strain evidence="2 3">BR 10355</strain>
    </source>
</reference>
<sequence length="101" mass="10780">MSNPESKPGSETTAAADRMPPLSTEEVSQLLMASSLSATRPLVGLLKFLVNEGILDGGKLKSFLAPMLISDGFPPATRAMLDPIWKSLLHQLDDSKGRSSL</sequence>
<accession>A0A560M0D6</accession>